<evidence type="ECO:0000313" key="6">
    <source>
        <dbReference type="EMBL" id="ORX70407.1"/>
    </source>
</evidence>
<evidence type="ECO:0000313" key="7">
    <source>
        <dbReference type="Proteomes" id="UP000193944"/>
    </source>
</evidence>
<feature type="region of interest" description="Disordered" evidence="4">
    <location>
        <begin position="467"/>
        <end position="516"/>
    </location>
</feature>
<evidence type="ECO:0000256" key="1">
    <source>
        <dbReference type="ARBA" id="ARBA00022729"/>
    </source>
</evidence>
<feature type="compositionally biased region" description="Basic and acidic residues" evidence="4">
    <location>
        <begin position="493"/>
        <end position="504"/>
    </location>
</feature>
<dbReference type="Pfam" id="PF02013">
    <property type="entry name" value="CBM_10"/>
    <property type="match status" value="1"/>
</dbReference>
<dbReference type="SUPFAM" id="SSF64571">
    <property type="entry name" value="Cellulose docking domain, dockering"/>
    <property type="match status" value="2"/>
</dbReference>
<dbReference type="STRING" id="1754192.A0A1Y1WA36"/>
<evidence type="ECO:0000256" key="3">
    <source>
        <dbReference type="ARBA" id="ARBA00022801"/>
    </source>
</evidence>
<feature type="domain" description="CBM10" evidence="5">
    <location>
        <begin position="521"/>
        <end position="561"/>
    </location>
</feature>
<dbReference type="GO" id="GO:0016787">
    <property type="term" value="F:hydrolase activity"/>
    <property type="evidence" value="ECO:0007669"/>
    <property type="project" value="UniProtKB-KW"/>
</dbReference>
<feature type="compositionally biased region" description="Low complexity" evidence="4">
    <location>
        <begin position="467"/>
        <end position="491"/>
    </location>
</feature>
<dbReference type="PANTHER" id="PTHR40050:SF1">
    <property type="entry name" value="INNER SPORE COAT PROTEIN H"/>
    <property type="match status" value="1"/>
</dbReference>
<dbReference type="Pfam" id="PF08757">
    <property type="entry name" value="CotH"/>
    <property type="match status" value="1"/>
</dbReference>
<dbReference type="AlphaFoldDB" id="A0A1Y1WA36"/>
<proteinExistence type="predicted"/>
<feature type="domain" description="CBM10" evidence="5">
    <location>
        <begin position="571"/>
        <end position="608"/>
    </location>
</feature>
<protein>
    <recommendedName>
        <fullName evidence="5">CBM10 domain-containing protein</fullName>
    </recommendedName>
</protein>
<keyword evidence="3" id="KW-0378">Hydrolase</keyword>
<keyword evidence="2" id="KW-0677">Repeat</keyword>
<dbReference type="InterPro" id="IPR014867">
    <property type="entry name" value="Spore_coat_CotH_CotH2/3/7"/>
</dbReference>
<dbReference type="EMBL" id="MCFG01000409">
    <property type="protein sequence ID" value="ORX70407.1"/>
    <property type="molecule type" value="Genomic_DNA"/>
</dbReference>
<gene>
    <name evidence="6" type="ORF">BCR32DRAFT_225628</name>
</gene>
<reference evidence="6 7" key="2">
    <citation type="submission" date="2016-08" db="EMBL/GenBank/DDBJ databases">
        <title>Pervasive Adenine N6-methylation of Active Genes in Fungi.</title>
        <authorList>
            <consortium name="DOE Joint Genome Institute"/>
            <person name="Mondo S.J."/>
            <person name="Dannebaum R.O."/>
            <person name="Kuo R.C."/>
            <person name="Labutti K."/>
            <person name="Haridas S."/>
            <person name="Kuo A."/>
            <person name="Salamov A."/>
            <person name="Ahrendt S.R."/>
            <person name="Lipzen A."/>
            <person name="Sullivan W."/>
            <person name="Andreopoulos W.B."/>
            <person name="Clum A."/>
            <person name="Lindquist E."/>
            <person name="Daum C."/>
            <person name="Ramamoorthy G.K."/>
            <person name="Gryganskyi A."/>
            <person name="Culley D."/>
            <person name="Magnuson J.K."/>
            <person name="James T.Y."/>
            <person name="O'Malley M.A."/>
            <person name="Stajich J.E."/>
            <person name="Spatafora J.W."/>
            <person name="Visel A."/>
            <person name="Grigoriev I.V."/>
        </authorList>
    </citation>
    <scope>NUCLEOTIDE SEQUENCE [LARGE SCALE GENOMIC DNA]</scope>
    <source>
        <strain evidence="6 7">S4</strain>
    </source>
</reference>
<organism evidence="6 7">
    <name type="scientific">Anaeromyces robustus</name>
    <dbReference type="NCBI Taxonomy" id="1754192"/>
    <lineage>
        <taxon>Eukaryota</taxon>
        <taxon>Fungi</taxon>
        <taxon>Fungi incertae sedis</taxon>
        <taxon>Chytridiomycota</taxon>
        <taxon>Chytridiomycota incertae sedis</taxon>
        <taxon>Neocallimastigomycetes</taxon>
        <taxon>Neocallimastigales</taxon>
        <taxon>Neocallimastigaceae</taxon>
        <taxon>Anaeromyces</taxon>
    </lineage>
</organism>
<keyword evidence="1" id="KW-0732">Signal</keyword>
<evidence type="ECO:0000256" key="2">
    <source>
        <dbReference type="ARBA" id="ARBA00022737"/>
    </source>
</evidence>
<evidence type="ECO:0000259" key="5">
    <source>
        <dbReference type="PROSITE" id="PS51763"/>
    </source>
</evidence>
<keyword evidence="7" id="KW-1185">Reference proteome</keyword>
<dbReference type="PROSITE" id="PS51763">
    <property type="entry name" value="CBM10"/>
    <property type="match status" value="2"/>
</dbReference>
<reference evidence="6 7" key="1">
    <citation type="submission" date="2016-08" db="EMBL/GenBank/DDBJ databases">
        <title>A Parts List for Fungal Cellulosomes Revealed by Comparative Genomics.</title>
        <authorList>
            <consortium name="DOE Joint Genome Institute"/>
            <person name="Haitjema C.H."/>
            <person name="Gilmore S.P."/>
            <person name="Henske J.K."/>
            <person name="Solomon K.V."/>
            <person name="De Groot R."/>
            <person name="Kuo A."/>
            <person name="Mondo S.J."/>
            <person name="Salamov A.A."/>
            <person name="Labutti K."/>
            <person name="Zhao Z."/>
            <person name="Chiniquy J."/>
            <person name="Barry K."/>
            <person name="Brewer H.M."/>
            <person name="Purvine S.O."/>
            <person name="Wright A.T."/>
            <person name="Boxma B."/>
            <person name="Van Alen T."/>
            <person name="Hackstein J.H."/>
            <person name="Baker S.E."/>
            <person name="Grigoriev I.V."/>
            <person name="O'Malley M.A."/>
        </authorList>
    </citation>
    <scope>NUCLEOTIDE SEQUENCE [LARGE SCALE GENOMIC DNA]</scope>
    <source>
        <strain evidence="6 7">S4</strain>
    </source>
</reference>
<dbReference type="Proteomes" id="UP000193944">
    <property type="component" value="Unassembled WGS sequence"/>
</dbReference>
<dbReference type="OrthoDB" id="10267127at2759"/>
<dbReference type="InterPro" id="IPR009034">
    <property type="entry name" value="Dockerin_dom_fun_sf"/>
</dbReference>
<evidence type="ECO:0000256" key="4">
    <source>
        <dbReference type="SAM" id="MobiDB-lite"/>
    </source>
</evidence>
<comment type="caution">
    <text evidence="6">The sequence shown here is derived from an EMBL/GenBank/DDBJ whole genome shotgun (WGS) entry which is preliminary data.</text>
</comment>
<dbReference type="InterPro" id="IPR002883">
    <property type="entry name" value="CBM10/Dockerin_dom"/>
</dbReference>
<dbReference type="PANTHER" id="PTHR40050">
    <property type="entry name" value="INNER SPORE COAT PROTEIN H"/>
    <property type="match status" value="1"/>
</dbReference>
<name>A0A1Y1WA36_9FUNG</name>
<dbReference type="Gene3D" id="3.90.1220.10">
    <property type="entry name" value="Cellulose docking domain, dockering"/>
    <property type="match status" value="2"/>
</dbReference>
<sequence>MDDEIPIFRIHITEENFNELIKNAQTSINMGDIGDLGDFGDKGDMGKGSLNIFGEKYTINNATMIVEINGKKESFNSVKFSIGGSSSRIYGRQAFNLKIKDKKKDLYGRKQFRIRSDAREATYLRSKLSCDMHNRLNLLSIAANYMLLYINDQYFGIYIIMDAPKESWAKLEFNDENSKNLYKCKNGGAILSGISTANTCKNENDKITENSEWLEFLDRVEKAQSPDEIEDIFDIDQFLYELVFEYLTGSWDHFLNAAHNFSMYKNPKNGKWTIIYYDFDADIGQDVYSIEMDLNPSSNDNDHNKPNVKDYIECTFKEWANKPPQWTNQSRHILDLLVFNNTTRFDNILQKFVKEVFNPSTLYPHIDELKKFIKPHILKDKTPNENGKCPGVINEFGSDYTFEQWDANSEFTSISGSFGIKYWILAKYRYICKSYGMECDPIYMDENYNYPVNKEIEGNPLDSWITNNKNNNNDNNDNINNNNINNNINNNGDDDKNDKDKDDINPSQSSEPGKKEEPVYKCWSELIGYPCCSEGNNMVYGHDDYGDWSYDFQKNIWCGLDAYHEPINDEECWSEIFGYPCCKSCVVYEEEEEYGKWGYENNQWCGIQSFCNSSK</sequence>
<accession>A0A1Y1WA36</accession>